<evidence type="ECO:0000256" key="1">
    <source>
        <dbReference type="SAM" id="MobiDB-lite"/>
    </source>
</evidence>
<accession>A0A8T1RI66</accession>
<sequence>MTSQGGREEHSPVKSPHFFKIIPPDSLRDGKLRIPTRFIRRYGESLSNLALIKLPNGAEWKLELAKCDGKVWLKKGWREFMEYSSLKQGHLLVFRYEGKSHFCVLLFDESATEIDYPFNSSPGEDLKIHEKFPVSRMEEMESDISVERLDDFPAYPKTREKSPLSCPRPRKMMRTNSSAQIRSTANLSRLVPHSTKNKLKEANLKKSKGQAKFHSTMQEFEGVEGIYTTKKPPKSEVLRRIPKMTTDEKAKDLQKARGVKPENPHFDVVMQASYVRFGRVSIPSGFAKRHLNKKCDDIILRLSDGRRWSVGFNFNRRAACQFGGGWKEFVQDNNLVVGDVCSFELIKGIKLSFQVVIFRATEEHCPKLPESESDSSLEILDDFPAYPKMSEKSPLSCPQPHKMKRMNPSAKTGNTLSRLVPHCTQNQCKEAKLEKFKGQANLHSTKQDCEGVEGISAADRCPESKVPRRTQTINEKSSALQKASGFKPENPYFLVVMLPSYLRCALKSAGLSSFLNIKSGQIVMLQVEEKSWPVKFNSYPHWSYAVLSAGWRTFVADNSLQVGDVCVFELIKSDDVMLKVSIFRCPSNPFGG</sequence>
<dbReference type="Pfam" id="PF02362">
    <property type="entry name" value="B3"/>
    <property type="match status" value="3"/>
</dbReference>
<gene>
    <name evidence="3" type="ORF">CIPAW_01G027300</name>
</gene>
<feature type="region of interest" description="Disordered" evidence="1">
    <location>
        <begin position="157"/>
        <end position="178"/>
    </location>
</feature>
<keyword evidence="4" id="KW-1185">Reference proteome</keyword>
<dbReference type="Proteomes" id="UP000811609">
    <property type="component" value="Chromosome 1"/>
</dbReference>
<dbReference type="SMART" id="SM01019">
    <property type="entry name" value="B3"/>
    <property type="match status" value="3"/>
</dbReference>
<comment type="caution">
    <text evidence="3">The sequence shown here is derived from an EMBL/GenBank/DDBJ whole genome shotgun (WGS) entry which is preliminary data.</text>
</comment>
<feature type="domain" description="TF-B3" evidence="2">
    <location>
        <begin position="265"/>
        <end position="361"/>
    </location>
</feature>
<feature type="domain" description="TF-B3" evidence="2">
    <location>
        <begin position="17"/>
        <end position="110"/>
    </location>
</feature>
<dbReference type="CDD" id="cd10017">
    <property type="entry name" value="B3_DNA"/>
    <property type="match status" value="3"/>
</dbReference>
<dbReference type="AlphaFoldDB" id="A0A8T1RI66"/>
<dbReference type="GO" id="GO:0003677">
    <property type="term" value="F:DNA binding"/>
    <property type="evidence" value="ECO:0007669"/>
    <property type="project" value="InterPro"/>
</dbReference>
<evidence type="ECO:0000313" key="4">
    <source>
        <dbReference type="Proteomes" id="UP000811609"/>
    </source>
</evidence>
<dbReference type="InterPro" id="IPR050655">
    <property type="entry name" value="Plant_B3_domain"/>
</dbReference>
<dbReference type="PANTHER" id="PTHR31920">
    <property type="entry name" value="B3 DOMAIN-CONTAINING"/>
    <property type="match status" value="1"/>
</dbReference>
<feature type="region of interest" description="Disordered" evidence="1">
    <location>
        <begin position="390"/>
        <end position="409"/>
    </location>
</feature>
<evidence type="ECO:0000313" key="3">
    <source>
        <dbReference type="EMBL" id="KAG6666375.1"/>
    </source>
</evidence>
<reference evidence="3" key="1">
    <citation type="submission" date="2020-12" db="EMBL/GenBank/DDBJ databases">
        <title>WGS assembly of Carya illinoinensis cv. Pawnee.</title>
        <authorList>
            <person name="Platts A."/>
            <person name="Shu S."/>
            <person name="Wright S."/>
            <person name="Barry K."/>
            <person name="Edger P."/>
            <person name="Pires J.C."/>
            <person name="Schmutz J."/>
        </authorList>
    </citation>
    <scope>NUCLEOTIDE SEQUENCE</scope>
    <source>
        <tissue evidence="3">Leaf</tissue>
    </source>
</reference>
<organism evidence="3 4">
    <name type="scientific">Carya illinoinensis</name>
    <name type="common">Pecan</name>
    <dbReference type="NCBI Taxonomy" id="32201"/>
    <lineage>
        <taxon>Eukaryota</taxon>
        <taxon>Viridiplantae</taxon>
        <taxon>Streptophyta</taxon>
        <taxon>Embryophyta</taxon>
        <taxon>Tracheophyta</taxon>
        <taxon>Spermatophyta</taxon>
        <taxon>Magnoliopsida</taxon>
        <taxon>eudicotyledons</taxon>
        <taxon>Gunneridae</taxon>
        <taxon>Pentapetalae</taxon>
        <taxon>rosids</taxon>
        <taxon>fabids</taxon>
        <taxon>Fagales</taxon>
        <taxon>Juglandaceae</taxon>
        <taxon>Carya</taxon>
    </lineage>
</organism>
<dbReference type="PROSITE" id="PS50863">
    <property type="entry name" value="B3"/>
    <property type="match status" value="3"/>
</dbReference>
<feature type="domain" description="TF-B3" evidence="2">
    <location>
        <begin position="521"/>
        <end position="586"/>
    </location>
</feature>
<protein>
    <recommendedName>
        <fullName evidence="2">TF-B3 domain-containing protein</fullName>
    </recommendedName>
</protein>
<proteinExistence type="predicted"/>
<dbReference type="EMBL" id="CM031809">
    <property type="protein sequence ID" value="KAG6666375.1"/>
    <property type="molecule type" value="Genomic_DNA"/>
</dbReference>
<dbReference type="InterPro" id="IPR003340">
    <property type="entry name" value="B3_DNA-bd"/>
</dbReference>
<dbReference type="PANTHER" id="PTHR31920:SF108">
    <property type="entry name" value="B3 DOMAIN-CONTAINING TRANSCRIPTION FACTOR VRN1-LIKE"/>
    <property type="match status" value="1"/>
</dbReference>
<name>A0A8T1RI66_CARIL</name>
<evidence type="ECO:0000259" key="2">
    <source>
        <dbReference type="PROSITE" id="PS50863"/>
    </source>
</evidence>